<proteinExistence type="predicted"/>
<name>A0A7N0V8G7_KALFE</name>
<protein>
    <recommendedName>
        <fullName evidence="3">F-box domain-containing protein</fullName>
    </recommendedName>
</protein>
<evidence type="ECO:0000313" key="2">
    <source>
        <dbReference type="Proteomes" id="UP000594263"/>
    </source>
</evidence>
<reference evidence="1" key="1">
    <citation type="submission" date="2021-01" db="UniProtKB">
        <authorList>
            <consortium name="EnsemblPlants"/>
        </authorList>
    </citation>
    <scope>IDENTIFICATION</scope>
</reference>
<accession>A0A7N0V8G7</accession>
<dbReference type="Proteomes" id="UP000594263">
    <property type="component" value="Unplaced"/>
</dbReference>
<dbReference type="PANTHER" id="PTHR47590">
    <property type="entry name" value="F-BOX/KELCH-REPEAT PROTEIN SKIP25"/>
    <property type="match status" value="1"/>
</dbReference>
<evidence type="ECO:0008006" key="3">
    <source>
        <dbReference type="Google" id="ProtNLM"/>
    </source>
</evidence>
<sequence>MADPDSIKRRKLTHLPFQEQGLIPGLPDHVAQLCLSSIHPTILYSVSHSWRRLLTSSSFPPYLTLYALLSPAPSMGVEKKSVDFSRTPRVWVVETPPGLRANSVHILPRMMTSG</sequence>
<dbReference type="Gramene" id="Kaladp0172s0006.1.v1.1">
    <property type="protein sequence ID" value="Kaladp0172s0006.1.v1.1.CDS.1"/>
    <property type="gene ID" value="Kaladp0172s0006.v1.1"/>
</dbReference>
<keyword evidence="2" id="KW-1185">Reference proteome</keyword>
<evidence type="ECO:0000313" key="1">
    <source>
        <dbReference type="EnsemblPlants" id="Kaladp0172s0006.1.v1.1.CDS.1"/>
    </source>
</evidence>
<dbReference type="PANTHER" id="PTHR47590:SF1">
    <property type="entry name" value="F-BOX_KELCH-REPEAT PROTEIN SKIP25"/>
    <property type="match status" value="1"/>
</dbReference>
<dbReference type="EnsemblPlants" id="Kaladp0172s0006.1.v1.1">
    <property type="protein sequence ID" value="Kaladp0172s0006.1.v1.1.CDS.1"/>
    <property type="gene ID" value="Kaladp0172s0006.v1.1"/>
</dbReference>
<organism evidence="1 2">
    <name type="scientific">Kalanchoe fedtschenkoi</name>
    <name type="common">Lavender scallops</name>
    <name type="synonym">South American air plant</name>
    <dbReference type="NCBI Taxonomy" id="63787"/>
    <lineage>
        <taxon>Eukaryota</taxon>
        <taxon>Viridiplantae</taxon>
        <taxon>Streptophyta</taxon>
        <taxon>Embryophyta</taxon>
        <taxon>Tracheophyta</taxon>
        <taxon>Spermatophyta</taxon>
        <taxon>Magnoliopsida</taxon>
        <taxon>eudicotyledons</taxon>
        <taxon>Gunneridae</taxon>
        <taxon>Pentapetalae</taxon>
        <taxon>Saxifragales</taxon>
        <taxon>Crassulaceae</taxon>
        <taxon>Kalanchoe</taxon>
    </lineage>
</organism>
<dbReference type="AlphaFoldDB" id="A0A7N0V8G7"/>